<keyword evidence="2" id="KW-0328">Glycosyltransferase</keyword>
<evidence type="ECO:0000256" key="3">
    <source>
        <dbReference type="ARBA" id="ARBA00022679"/>
    </source>
</evidence>
<evidence type="ECO:0000256" key="1">
    <source>
        <dbReference type="ARBA" id="ARBA00008919"/>
    </source>
</evidence>
<protein>
    <recommendedName>
        <fullName evidence="4">Fucosyltransferase C-terminal domain-containing protein</fullName>
    </recommendedName>
</protein>
<sequence length="332" mass="38905">MKTLKISFLQSTPDFGKESFRRLLQDRYHVEENDSDFDYLVATPWFYVNREAFYDFLERAPGHVTIMYGCHEAIAPDFMLFDYYIGVDAIPYYDRTVKLPSLRPHLQEVHGAKEGLNAENLLAAKTGFCNFIYANRKSHPNRDAMFHKLSGYKFVNSLGSHLNNTPGDGRRAEDWYASSIEMKKPYKFSIAFENAWYPGYTSEKIVTSMLAGTIPIYWGNPDIGKEFNTLSFINCHEFATLDDAVAYVKKVDENDDLWCEIMSRPWKTPEQETLFLEETARETEKLYRIFDRPPEEAHRKGDGTWISYYQRFLKRGHKGRLAWHSLKSRRRK</sequence>
<comment type="similarity">
    <text evidence="1">Belongs to the glycosyltransferase 10 family.</text>
</comment>
<dbReference type="EMBL" id="AP025943">
    <property type="protein sequence ID" value="BDL43468.1"/>
    <property type="molecule type" value="Genomic_DNA"/>
</dbReference>
<evidence type="ECO:0000313" key="5">
    <source>
        <dbReference type="EMBL" id="BDL43468.1"/>
    </source>
</evidence>
<dbReference type="Pfam" id="PF00852">
    <property type="entry name" value="Glyco_transf_10"/>
    <property type="match status" value="1"/>
</dbReference>
<dbReference type="Proteomes" id="UP001062263">
    <property type="component" value="Chromosome"/>
</dbReference>
<gene>
    <name evidence="5" type="ORF">Abiwalacus_10420</name>
</gene>
<dbReference type="RefSeq" id="WP_215435537.1">
    <property type="nucleotide sequence ID" value="NZ_AP025943.1"/>
</dbReference>
<dbReference type="SUPFAM" id="SSF53756">
    <property type="entry name" value="UDP-Glycosyltransferase/glycogen phosphorylase"/>
    <property type="match status" value="1"/>
</dbReference>
<dbReference type="InterPro" id="IPR038577">
    <property type="entry name" value="GT10-like_C_sf"/>
</dbReference>
<proteinExistence type="inferred from homology"/>
<name>A0ABM7ZFE8_9BACT</name>
<accession>A0ABM7ZFE8</accession>
<reference evidence="5" key="1">
    <citation type="submission" date="2022-06" db="EMBL/GenBank/DDBJ databases">
        <title>Akkermansia biwalacus sp. nov., an anaerobic mucin-degrading bacterium isolated from human intestine.</title>
        <authorList>
            <person name="Kobayashi Y."/>
            <person name="Inoue S."/>
            <person name="Kawahara T."/>
            <person name="Kohda N."/>
        </authorList>
    </citation>
    <scope>NUCLEOTIDE SEQUENCE</scope>
    <source>
        <strain evidence="5">WON2089</strain>
    </source>
</reference>
<evidence type="ECO:0000259" key="4">
    <source>
        <dbReference type="Pfam" id="PF00852"/>
    </source>
</evidence>
<keyword evidence="6" id="KW-1185">Reference proteome</keyword>
<dbReference type="PANTHER" id="PTHR11929:SF194">
    <property type="entry name" value="ALPHA-(1,3)-FUCOSYLTRANSFERASE 10"/>
    <property type="match status" value="1"/>
</dbReference>
<organism evidence="5 6">
    <name type="scientific">Akkermansia biwaensis</name>
    <dbReference type="NCBI Taxonomy" id="2946555"/>
    <lineage>
        <taxon>Bacteria</taxon>
        <taxon>Pseudomonadati</taxon>
        <taxon>Verrucomicrobiota</taxon>
        <taxon>Verrucomicrobiia</taxon>
        <taxon>Verrucomicrobiales</taxon>
        <taxon>Akkermansiaceae</taxon>
        <taxon>Akkermansia</taxon>
    </lineage>
</organism>
<evidence type="ECO:0000313" key="6">
    <source>
        <dbReference type="Proteomes" id="UP001062263"/>
    </source>
</evidence>
<feature type="domain" description="Fucosyltransferase C-terminal" evidence="4">
    <location>
        <begin position="124"/>
        <end position="262"/>
    </location>
</feature>
<dbReference type="InterPro" id="IPR001503">
    <property type="entry name" value="Glyco_trans_10"/>
</dbReference>
<evidence type="ECO:0000256" key="2">
    <source>
        <dbReference type="ARBA" id="ARBA00022676"/>
    </source>
</evidence>
<keyword evidence="3" id="KW-0808">Transferase</keyword>
<dbReference type="Gene3D" id="3.40.50.11660">
    <property type="entry name" value="Glycosyl transferase family 10, C-terminal domain"/>
    <property type="match status" value="1"/>
</dbReference>
<dbReference type="PANTHER" id="PTHR11929">
    <property type="entry name" value="ALPHA- 1,3 -FUCOSYLTRANSFERASE"/>
    <property type="match status" value="1"/>
</dbReference>
<dbReference type="InterPro" id="IPR055270">
    <property type="entry name" value="Glyco_tran_10_C"/>
</dbReference>